<dbReference type="GO" id="GO:0003682">
    <property type="term" value="F:chromatin binding"/>
    <property type="evidence" value="ECO:0007669"/>
    <property type="project" value="TreeGrafter"/>
</dbReference>
<evidence type="ECO:0000256" key="5">
    <source>
        <dbReference type="ARBA" id="ARBA00023117"/>
    </source>
</evidence>
<gene>
    <name evidence="11" type="ORF">BP5553_08551</name>
</gene>
<dbReference type="CDD" id="cd04369">
    <property type="entry name" value="Bromodomain"/>
    <property type="match status" value="2"/>
</dbReference>
<evidence type="ECO:0000256" key="8">
    <source>
        <dbReference type="PROSITE-ProRule" id="PRU00035"/>
    </source>
</evidence>
<dbReference type="Proteomes" id="UP000254866">
    <property type="component" value="Unassembled WGS sequence"/>
</dbReference>
<dbReference type="InterPro" id="IPR037382">
    <property type="entry name" value="Rsc/polybromo"/>
</dbReference>
<keyword evidence="5 8" id="KW-0103">Bromodomain</keyword>
<dbReference type="InterPro" id="IPR036427">
    <property type="entry name" value="Bromodomain-like_sf"/>
</dbReference>
<evidence type="ECO:0000256" key="9">
    <source>
        <dbReference type="SAM" id="MobiDB-lite"/>
    </source>
</evidence>
<dbReference type="GeneID" id="43601400"/>
<dbReference type="OrthoDB" id="6017at2759"/>
<feature type="region of interest" description="Disordered" evidence="9">
    <location>
        <begin position="212"/>
        <end position="265"/>
    </location>
</feature>
<evidence type="ECO:0000256" key="3">
    <source>
        <dbReference type="ARBA" id="ARBA00022853"/>
    </source>
</evidence>
<dbReference type="RefSeq" id="XP_031866605.1">
    <property type="nucleotide sequence ID" value="XM_032017174.1"/>
</dbReference>
<feature type="compositionally biased region" description="Acidic residues" evidence="9">
    <location>
        <begin position="225"/>
        <end position="237"/>
    </location>
</feature>
<dbReference type="Pfam" id="PF00439">
    <property type="entry name" value="Bromodomain"/>
    <property type="match status" value="2"/>
</dbReference>
<feature type="region of interest" description="Disordered" evidence="9">
    <location>
        <begin position="425"/>
        <end position="541"/>
    </location>
</feature>
<dbReference type="InterPro" id="IPR054551">
    <property type="entry name" value="RSC4_Ig-like"/>
</dbReference>
<dbReference type="SMART" id="SM00297">
    <property type="entry name" value="BROMO"/>
    <property type="match status" value="2"/>
</dbReference>
<dbReference type="InterPro" id="IPR001487">
    <property type="entry name" value="Bromodomain"/>
</dbReference>
<dbReference type="PANTHER" id="PTHR16062:SF19">
    <property type="entry name" value="PROTEIN POLYBROMO-1"/>
    <property type="match status" value="1"/>
</dbReference>
<dbReference type="Gene3D" id="1.20.920.10">
    <property type="entry name" value="Bromodomain-like"/>
    <property type="match status" value="2"/>
</dbReference>
<keyword evidence="2" id="KW-0677">Repeat</keyword>
<proteinExistence type="predicted"/>
<evidence type="ECO:0000256" key="7">
    <source>
        <dbReference type="ARBA" id="ARBA00023242"/>
    </source>
</evidence>
<dbReference type="PRINTS" id="PR00503">
    <property type="entry name" value="BROMODOMAIN"/>
</dbReference>
<comment type="caution">
    <text evidence="11">The sequence shown here is derived from an EMBL/GenBank/DDBJ whole genome shotgun (WGS) entry which is preliminary data.</text>
</comment>
<dbReference type="AlphaFoldDB" id="A0A370TEJ0"/>
<accession>A0A370TEJ0</accession>
<comment type="subcellular location">
    <subcellularLocation>
        <location evidence="1">Nucleus</location>
    </subcellularLocation>
</comment>
<keyword evidence="7" id="KW-0539">Nucleus</keyword>
<sequence>MESKRKVNGSGVAAGEDLDERASKRRKGDNIDVSQEETPESTTVQGLKLVEVLKKTEDKSLVGGWERPTIQALKLLRHLLLCIFALPSAENMNTYFGKGHSGQWLTVRHSGRQIATSFLTLPSKRQFPDYFKVIRMPIAIDTIQEKLTRREFKNLTELESYFKRMIANAKEYNQKGSEVYDDAERLRKALSNFMTKTNPAYKLIPGYTAIPTPLPTEGNAPAGAGDEDAEGELDDAAEAAAAARRARGRPSRPSKPSSQRKSITPAVLEGRHATAGFQGLTFQQAQEKILEGLMREKDHPADEYATFEVFIDLPDPRLKDYYQVIQHPVSLRSIVGRVKGPSRGADATTPSEFKSWAAFEKEMKYIWNNAWQYNEDGSEISLLAKKLQTHFNKLFREAKQAVQEPTAPKIKLKMPEQQQAPKITLKFGGGRTSPTGSPAPQTNGANGTPANGTRRNPFGGTYSSATPVPSLGQLDRARSMSGGVPSPTPSNAAVVKNEEGARNSPALPAAGYTNPRATSQAVSTPGVTGGGMPPPSTPGIPPSNNIYTPSGYAQSFQHQAQPPVQTSVFDSKFRQPGKNASDAMITNLSLATHPGLNITRHFRMDLPPSPTMTQQSITINLPHTHYYLQIKPTIASSLFERQYKLFVTCGTQRLHALPAIPGHSVDQRHPLFEARLLPGVNRIEVELIASLPKGAPRQPNGPDVELEKTTIFANLLKDPHHR</sequence>
<feature type="domain" description="Bromo" evidence="10">
    <location>
        <begin position="307"/>
        <end position="381"/>
    </location>
</feature>
<evidence type="ECO:0000256" key="2">
    <source>
        <dbReference type="ARBA" id="ARBA00022737"/>
    </source>
</evidence>
<dbReference type="GO" id="GO:0006338">
    <property type="term" value="P:chromatin remodeling"/>
    <property type="evidence" value="ECO:0007669"/>
    <property type="project" value="InterPro"/>
</dbReference>
<evidence type="ECO:0000259" key="10">
    <source>
        <dbReference type="PROSITE" id="PS50014"/>
    </source>
</evidence>
<dbReference type="STRING" id="2656787.A0A370TEJ0"/>
<feature type="region of interest" description="Disordered" evidence="9">
    <location>
        <begin position="1"/>
        <end position="42"/>
    </location>
</feature>
<evidence type="ECO:0000256" key="4">
    <source>
        <dbReference type="ARBA" id="ARBA00023015"/>
    </source>
</evidence>
<feature type="domain" description="Bromo" evidence="10">
    <location>
        <begin position="110"/>
        <end position="180"/>
    </location>
</feature>
<dbReference type="PROSITE" id="PS50014">
    <property type="entry name" value="BROMODOMAIN_2"/>
    <property type="match status" value="2"/>
</dbReference>
<dbReference type="PANTHER" id="PTHR16062">
    <property type="entry name" value="SWI/SNF-RELATED"/>
    <property type="match status" value="1"/>
</dbReference>
<keyword evidence="3" id="KW-0156">Chromatin regulator</keyword>
<evidence type="ECO:0000313" key="11">
    <source>
        <dbReference type="EMBL" id="RDL33112.1"/>
    </source>
</evidence>
<organism evidence="11 12">
    <name type="scientific">Venustampulla echinocandica</name>
    <dbReference type="NCBI Taxonomy" id="2656787"/>
    <lineage>
        <taxon>Eukaryota</taxon>
        <taxon>Fungi</taxon>
        <taxon>Dikarya</taxon>
        <taxon>Ascomycota</taxon>
        <taxon>Pezizomycotina</taxon>
        <taxon>Leotiomycetes</taxon>
        <taxon>Helotiales</taxon>
        <taxon>Pleuroascaceae</taxon>
        <taxon>Venustampulla</taxon>
    </lineage>
</organism>
<feature type="compositionally biased region" description="Pro residues" evidence="9">
    <location>
        <begin position="532"/>
        <end position="541"/>
    </location>
</feature>
<evidence type="ECO:0000313" key="12">
    <source>
        <dbReference type="Proteomes" id="UP000254866"/>
    </source>
</evidence>
<reference evidence="11 12" key="1">
    <citation type="journal article" date="2018" name="IMA Fungus">
        <title>IMA Genome-F 9: Draft genome sequence of Annulohypoxylon stygium, Aspergillus mulundensis, Berkeleyomyces basicola (syn. Thielaviopsis basicola), Ceratocystis smalleyi, two Cercospora beticola strains, Coleophoma cylindrospora, Fusarium fracticaudum, Phialophora cf. hyalina, and Morchella septimelata.</title>
        <authorList>
            <person name="Wingfield B.D."/>
            <person name="Bills G.F."/>
            <person name="Dong Y."/>
            <person name="Huang W."/>
            <person name="Nel W.J."/>
            <person name="Swalarsk-Parry B.S."/>
            <person name="Vaghefi N."/>
            <person name="Wilken P.M."/>
            <person name="An Z."/>
            <person name="de Beer Z.W."/>
            <person name="De Vos L."/>
            <person name="Chen L."/>
            <person name="Duong T.A."/>
            <person name="Gao Y."/>
            <person name="Hammerbacher A."/>
            <person name="Kikkert J.R."/>
            <person name="Li Y."/>
            <person name="Li H."/>
            <person name="Li K."/>
            <person name="Li Q."/>
            <person name="Liu X."/>
            <person name="Ma X."/>
            <person name="Naidoo K."/>
            <person name="Pethybridge S.J."/>
            <person name="Sun J."/>
            <person name="Steenkamp E.T."/>
            <person name="van der Nest M.A."/>
            <person name="van Wyk S."/>
            <person name="Wingfield M.J."/>
            <person name="Xiong C."/>
            <person name="Yue Q."/>
            <person name="Zhang X."/>
        </authorList>
    </citation>
    <scope>NUCLEOTIDE SEQUENCE [LARGE SCALE GENOMIC DNA]</scope>
    <source>
        <strain evidence="11 12">BP 5553</strain>
    </source>
</reference>
<feature type="compositionally biased region" description="Polar residues" evidence="9">
    <location>
        <begin position="432"/>
        <end position="454"/>
    </location>
</feature>
<evidence type="ECO:0000256" key="1">
    <source>
        <dbReference type="ARBA" id="ARBA00004123"/>
    </source>
</evidence>
<dbReference type="GO" id="GO:0006368">
    <property type="term" value="P:transcription elongation by RNA polymerase II"/>
    <property type="evidence" value="ECO:0007669"/>
    <property type="project" value="TreeGrafter"/>
</dbReference>
<dbReference type="FunFam" id="1.20.920.10:FF:000083">
    <property type="entry name" value="WGS project CABT00000000 data, contig 2.8"/>
    <property type="match status" value="1"/>
</dbReference>
<evidence type="ECO:0000256" key="6">
    <source>
        <dbReference type="ARBA" id="ARBA00023163"/>
    </source>
</evidence>
<dbReference type="GO" id="GO:0016586">
    <property type="term" value="C:RSC-type complex"/>
    <property type="evidence" value="ECO:0007669"/>
    <property type="project" value="InterPro"/>
</dbReference>
<keyword evidence="12" id="KW-1185">Reference proteome</keyword>
<keyword evidence="4" id="KW-0805">Transcription regulation</keyword>
<keyword evidence="6" id="KW-0804">Transcription</keyword>
<name>A0A370TEJ0_9HELO</name>
<dbReference type="SUPFAM" id="SSF47370">
    <property type="entry name" value="Bromodomain"/>
    <property type="match status" value="2"/>
</dbReference>
<dbReference type="Pfam" id="PF22994">
    <property type="entry name" value="RSC4_Ig_like"/>
    <property type="match status" value="1"/>
</dbReference>
<protein>
    <submittedName>
        <fullName evidence="11">Bromodomain-containing protein</fullName>
    </submittedName>
</protein>
<dbReference type="EMBL" id="NPIC01000009">
    <property type="protein sequence ID" value="RDL33112.1"/>
    <property type="molecule type" value="Genomic_DNA"/>
</dbReference>